<sequence>MKFIKNCMLTLKLQATEFSQVPTVMSQKLSILLLCPGSVLCRTSYKPR</sequence>
<reference evidence="1" key="1">
    <citation type="submission" date="2014-09" db="EMBL/GenBank/DDBJ databases">
        <authorList>
            <person name="Magalhaes I.L.F."/>
            <person name="Oliveira U."/>
            <person name="Santos F.R."/>
            <person name="Vidigal T.H.D.A."/>
            <person name="Brescovit A.D."/>
            <person name="Santos A.J."/>
        </authorList>
    </citation>
    <scope>NUCLEOTIDE SEQUENCE</scope>
    <source>
        <tissue evidence="1">Shoot tissue taken approximately 20 cm above the soil surface</tissue>
    </source>
</reference>
<proteinExistence type="predicted"/>
<protein>
    <submittedName>
        <fullName evidence="1">Uncharacterized protein</fullName>
    </submittedName>
</protein>
<dbReference type="EMBL" id="GBRH01216085">
    <property type="protein sequence ID" value="JAD81810.1"/>
    <property type="molecule type" value="Transcribed_RNA"/>
</dbReference>
<evidence type="ECO:0000313" key="1">
    <source>
        <dbReference type="EMBL" id="JAD81810.1"/>
    </source>
</evidence>
<accession>A0A0A9D824</accession>
<reference evidence="1" key="2">
    <citation type="journal article" date="2015" name="Data Brief">
        <title>Shoot transcriptome of the giant reed, Arundo donax.</title>
        <authorList>
            <person name="Barrero R.A."/>
            <person name="Guerrero F.D."/>
            <person name="Moolhuijzen P."/>
            <person name="Goolsby J.A."/>
            <person name="Tidwell J."/>
            <person name="Bellgard S.E."/>
            <person name="Bellgard M.I."/>
        </authorList>
    </citation>
    <scope>NUCLEOTIDE SEQUENCE</scope>
    <source>
        <tissue evidence="1">Shoot tissue taken approximately 20 cm above the soil surface</tissue>
    </source>
</reference>
<name>A0A0A9D824_ARUDO</name>
<dbReference type="AlphaFoldDB" id="A0A0A9D824"/>
<organism evidence="1">
    <name type="scientific">Arundo donax</name>
    <name type="common">Giant reed</name>
    <name type="synonym">Donax arundinaceus</name>
    <dbReference type="NCBI Taxonomy" id="35708"/>
    <lineage>
        <taxon>Eukaryota</taxon>
        <taxon>Viridiplantae</taxon>
        <taxon>Streptophyta</taxon>
        <taxon>Embryophyta</taxon>
        <taxon>Tracheophyta</taxon>
        <taxon>Spermatophyta</taxon>
        <taxon>Magnoliopsida</taxon>
        <taxon>Liliopsida</taxon>
        <taxon>Poales</taxon>
        <taxon>Poaceae</taxon>
        <taxon>PACMAD clade</taxon>
        <taxon>Arundinoideae</taxon>
        <taxon>Arundineae</taxon>
        <taxon>Arundo</taxon>
    </lineage>
</organism>